<gene>
    <name evidence="2" type="ORF">CH339_21985</name>
</gene>
<dbReference type="AlphaFoldDB" id="A0A327JE41"/>
<feature type="transmembrane region" description="Helical" evidence="1">
    <location>
        <begin position="12"/>
        <end position="33"/>
    </location>
</feature>
<organism evidence="2 3">
    <name type="scientific">Rhodobium orientis</name>
    <dbReference type="NCBI Taxonomy" id="34017"/>
    <lineage>
        <taxon>Bacteria</taxon>
        <taxon>Pseudomonadati</taxon>
        <taxon>Pseudomonadota</taxon>
        <taxon>Alphaproteobacteria</taxon>
        <taxon>Hyphomicrobiales</taxon>
        <taxon>Rhodobiaceae</taxon>
        <taxon>Rhodobium</taxon>
    </lineage>
</organism>
<name>A0A327JE41_9HYPH</name>
<proteinExistence type="predicted"/>
<protein>
    <recommendedName>
        <fullName evidence="4">Branched-chain amino acid transport</fullName>
    </recommendedName>
</protein>
<sequence length="114" mass="11946">MEQISGAAPTLVYILIAGAFATGIWRVLGVVFAGNVREDSEIFRWVRAVATALIAGIIARLILFPSGALALAPLWLRIGAAGTGFAIAMKGKRWAFVGILAAEIVLIGGWLVAV</sequence>
<accession>A0A327JE41</accession>
<keyword evidence="3" id="KW-1185">Reference proteome</keyword>
<evidence type="ECO:0000313" key="2">
    <source>
        <dbReference type="EMBL" id="RAI24589.1"/>
    </source>
</evidence>
<dbReference type="EMBL" id="NPEV01000075">
    <property type="protein sequence ID" value="RAI24589.1"/>
    <property type="molecule type" value="Genomic_DNA"/>
</dbReference>
<keyword evidence="1" id="KW-0472">Membrane</keyword>
<dbReference type="Proteomes" id="UP000249299">
    <property type="component" value="Unassembled WGS sequence"/>
</dbReference>
<dbReference type="RefSeq" id="WP_111436597.1">
    <property type="nucleotide sequence ID" value="NZ_JACIGG010000002.1"/>
</dbReference>
<keyword evidence="1" id="KW-0812">Transmembrane</keyword>
<feature type="transmembrane region" description="Helical" evidence="1">
    <location>
        <begin position="69"/>
        <end position="87"/>
    </location>
</feature>
<evidence type="ECO:0000256" key="1">
    <source>
        <dbReference type="SAM" id="Phobius"/>
    </source>
</evidence>
<evidence type="ECO:0008006" key="4">
    <source>
        <dbReference type="Google" id="ProtNLM"/>
    </source>
</evidence>
<keyword evidence="1" id="KW-1133">Transmembrane helix</keyword>
<feature type="transmembrane region" description="Helical" evidence="1">
    <location>
        <begin position="94"/>
        <end position="113"/>
    </location>
</feature>
<reference evidence="2 3" key="1">
    <citation type="submission" date="2017-07" db="EMBL/GenBank/DDBJ databases">
        <title>Draft Genome Sequences of Select Purple Nonsulfur Bacteria.</title>
        <authorList>
            <person name="Lasarre B."/>
            <person name="Mckinlay J.B."/>
        </authorList>
    </citation>
    <scope>NUCLEOTIDE SEQUENCE [LARGE SCALE GENOMIC DNA]</scope>
    <source>
        <strain evidence="2 3">DSM 11290</strain>
    </source>
</reference>
<comment type="caution">
    <text evidence="2">The sequence shown here is derived from an EMBL/GenBank/DDBJ whole genome shotgun (WGS) entry which is preliminary data.</text>
</comment>
<feature type="transmembrane region" description="Helical" evidence="1">
    <location>
        <begin position="45"/>
        <end position="63"/>
    </location>
</feature>
<dbReference type="InterPro" id="IPR008407">
    <property type="entry name" value="Brnchd-chn_aa_trnsp_AzlD"/>
</dbReference>
<evidence type="ECO:0000313" key="3">
    <source>
        <dbReference type="Proteomes" id="UP000249299"/>
    </source>
</evidence>
<dbReference type="Pfam" id="PF05437">
    <property type="entry name" value="AzlD"/>
    <property type="match status" value="1"/>
</dbReference>
<dbReference type="OrthoDB" id="7855510at2"/>